<dbReference type="WBParaSite" id="ES5_v2.g18755.t1">
    <property type="protein sequence ID" value="ES5_v2.g18755.t1"/>
    <property type="gene ID" value="ES5_v2.g18755"/>
</dbReference>
<dbReference type="Proteomes" id="UP000887579">
    <property type="component" value="Unplaced"/>
</dbReference>
<evidence type="ECO:0000313" key="2">
    <source>
        <dbReference type="WBParaSite" id="ES5_v2.g18755.t1"/>
    </source>
</evidence>
<organism evidence="1 2">
    <name type="scientific">Panagrolaimus sp. ES5</name>
    <dbReference type="NCBI Taxonomy" id="591445"/>
    <lineage>
        <taxon>Eukaryota</taxon>
        <taxon>Metazoa</taxon>
        <taxon>Ecdysozoa</taxon>
        <taxon>Nematoda</taxon>
        <taxon>Chromadorea</taxon>
        <taxon>Rhabditida</taxon>
        <taxon>Tylenchina</taxon>
        <taxon>Panagrolaimomorpha</taxon>
        <taxon>Panagrolaimoidea</taxon>
        <taxon>Panagrolaimidae</taxon>
        <taxon>Panagrolaimus</taxon>
    </lineage>
</organism>
<sequence>MSVTEALTFEGCNLFRQRIVCSILSGRRIEVNEIRPHDESPDHEVKLLSLIEKVTNGTRVNISRTGTTVRFDPGMIHGGTIEFDCGTSRCISYFLEALVFLAPFCKSPLNITLHGVTNIYNEISVDAIRATWLPVFNKFILNDENLAIKKMSVTEALTFEGCNLFRQRIVCSILSGRRIEVNEIRPHDESPGVKDHEVKLLSLIEKVTNGTRVNISRTGTTVRFDPGMIHGGTIEFDCGTSRCISYFLEALVFLAPFCKSPLNITLHGVTNIYNEISVDAIRATWLPVFNKFILNDENLAIKIKCRGFAPDGGGVVTFTSPIVQKLRPTLREKPGKVWKFRGLAYVCKVSPSLAQRMIQAAKKTLRDYIADVYVTVDQRKGAAGGNSPGFGLFLTAETTEGVFYHGEAMSVPKDTSENQLIPEEVGEKAAIALLEEIFRGGCCDLSAQPLAATFMTLGEKDVSKFLFGPLSTYTIHTLRNLRLFFEQTFKIEEYWKLHPEDEEPEEIKRIGSREKALITGVGVGYSNLNKIIL</sequence>
<proteinExistence type="predicted"/>
<accession>A0AC34FNB3</accession>
<reference evidence="2" key="1">
    <citation type="submission" date="2022-11" db="UniProtKB">
        <authorList>
            <consortium name="WormBaseParasite"/>
        </authorList>
    </citation>
    <scope>IDENTIFICATION</scope>
</reference>
<name>A0AC34FNB3_9BILA</name>
<protein>
    <submittedName>
        <fullName evidence="2">RNA 3'-terminal phosphate cyclase-like protein</fullName>
    </submittedName>
</protein>
<evidence type="ECO:0000313" key="1">
    <source>
        <dbReference type="Proteomes" id="UP000887579"/>
    </source>
</evidence>